<keyword evidence="2" id="KW-0963">Cytoplasm</keyword>
<accession>A0A2H4V9D0</accession>
<proteinExistence type="inferred from homology"/>
<dbReference type="SUPFAM" id="SSF52540">
    <property type="entry name" value="P-loop containing nucleoside triphosphate hydrolases"/>
    <property type="match status" value="1"/>
</dbReference>
<dbReference type="PROSITE" id="PS51195">
    <property type="entry name" value="Q_MOTIF"/>
    <property type="match status" value="1"/>
</dbReference>
<dbReference type="Gene3D" id="3.40.50.300">
    <property type="entry name" value="P-loop containing nucleotide triphosphate hydrolases"/>
    <property type="match status" value="2"/>
</dbReference>
<dbReference type="PROSITE" id="PS00039">
    <property type="entry name" value="DEAD_ATP_HELICASE"/>
    <property type="match status" value="1"/>
</dbReference>
<evidence type="ECO:0000256" key="8">
    <source>
        <dbReference type="PROSITE-ProRule" id="PRU00552"/>
    </source>
</evidence>
<protein>
    <recommendedName>
        <fullName evidence="1">RNA helicase</fullName>
        <ecNumber evidence="1">3.6.4.13</ecNumber>
    </recommendedName>
</protein>
<dbReference type="GO" id="GO:0005829">
    <property type="term" value="C:cytosol"/>
    <property type="evidence" value="ECO:0007669"/>
    <property type="project" value="TreeGrafter"/>
</dbReference>
<keyword evidence="16" id="KW-1185">Reference proteome</keyword>
<dbReference type="GO" id="GO:0005524">
    <property type="term" value="F:ATP binding"/>
    <property type="evidence" value="ECO:0007669"/>
    <property type="project" value="UniProtKB-KW"/>
</dbReference>
<accession>A0A2H4VML8</accession>
<evidence type="ECO:0000313" key="14">
    <source>
        <dbReference type="EMBL" id="AUB59296.1"/>
    </source>
</evidence>
<dbReference type="Gene3D" id="3.30.70.330">
    <property type="match status" value="1"/>
</dbReference>
<dbReference type="RefSeq" id="WP_100904681.1">
    <property type="nucleotide sequence ID" value="NZ_CP017766.1"/>
</dbReference>
<dbReference type="AlphaFoldDB" id="A0A2H4VML8"/>
<dbReference type="Proteomes" id="UP000232806">
    <property type="component" value="Chromosome"/>
</dbReference>
<dbReference type="InterPro" id="IPR014001">
    <property type="entry name" value="Helicase_ATP-bd"/>
</dbReference>
<dbReference type="EMBL" id="CP017766">
    <property type="protein sequence ID" value="AUB54706.1"/>
    <property type="molecule type" value="Genomic_DNA"/>
</dbReference>
<dbReference type="PANTHER" id="PTHR47963">
    <property type="entry name" value="DEAD-BOX ATP-DEPENDENT RNA HELICASE 47, MITOCHONDRIAL"/>
    <property type="match status" value="1"/>
</dbReference>
<evidence type="ECO:0000313" key="18">
    <source>
        <dbReference type="Proteomes" id="UP000591058"/>
    </source>
</evidence>
<dbReference type="Proteomes" id="UP000232631">
    <property type="component" value="Chromosome"/>
</dbReference>
<dbReference type="Proteomes" id="UP000591058">
    <property type="component" value="Unassembled WGS sequence"/>
</dbReference>
<keyword evidence="6 9" id="KW-0067">ATP-binding</keyword>
<evidence type="ECO:0000256" key="7">
    <source>
        <dbReference type="ARBA" id="ARBA00023016"/>
    </source>
</evidence>
<evidence type="ECO:0000259" key="12">
    <source>
        <dbReference type="PROSITE" id="PS51195"/>
    </source>
</evidence>
<dbReference type="Pfam" id="PF25399">
    <property type="entry name" value="DeaD_dimer"/>
    <property type="match status" value="1"/>
</dbReference>
<dbReference type="FunFam" id="3.40.50.300:FF:000108">
    <property type="entry name" value="ATP-dependent RNA helicase RhlE"/>
    <property type="match status" value="1"/>
</dbReference>
<evidence type="ECO:0000313" key="15">
    <source>
        <dbReference type="EMBL" id="NMO08854.1"/>
    </source>
</evidence>
<dbReference type="PANTHER" id="PTHR47963:SF8">
    <property type="entry name" value="ATP-DEPENDENT RNA HELICASE DEAD"/>
    <property type="match status" value="1"/>
</dbReference>
<keyword evidence="5 9" id="KW-0347">Helicase</keyword>
<dbReference type="SMART" id="SM00490">
    <property type="entry name" value="HELICc"/>
    <property type="match status" value="1"/>
</dbReference>
<evidence type="ECO:0000256" key="1">
    <source>
        <dbReference type="ARBA" id="ARBA00012552"/>
    </source>
</evidence>
<dbReference type="InterPro" id="IPR057325">
    <property type="entry name" value="DeaD_dimer"/>
</dbReference>
<dbReference type="EMBL" id="JABBYL010000011">
    <property type="protein sequence ID" value="NMO08854.1"/>
    <property type="molecule type" value="Genomic_DNA"/>
</dbReference>
<dbReference type="InterPro" id="IPR005580">
    <property type="entry name" value="DbpA/CsdA_RNA-bd_dom"/>
</dbReference>
<dbReference type="InterPro" id="IPR000629">
    <property type="entry name" value="RNA-helicase_DEAD-box_CS"/>
</dbReference>
<reference evidence="16 17" key="1">
    <citation type="submission" date="2016-10" db="EMBL/GenBank/DDBJ databases">
        <title>Comparative genomics between deep and shallow subseafloor isolates.</title>
        <authorList>
            <person name="Ishii S."/>
            <person name="Miller J.R."/>
            <person name="Sutton G."/>
            <person name="Suzuki S."/>
            <person name="Methe B."/>
            <person name="Inagaki F."/>
            <person name="Imachi H."/>
        </authorList>
    </citation>
    <scope>NUCLEOTIDE SEQUENCE [LARGE SCALE GENOMIC DNA]</scope>
    <source>
        <strain evidence="14 16">A8p</strain>
        <strain evidence="13 17">MO-MB1</strain>
    </source>
</reference>
<keyword evidence="3 9" id="KW-0547">Nucleotide-binding</keyword>
<feature type="domain" description="Helicase C-terminal" evidence="11">
    <location>
        <begin position="216"/>
        <end position="377"/>
    </location>
</feature>
<evidence type="ECO:0000313" key="16">
    <source>
        <dbReference type="Proteomes" id="UP000232631"/>
    </source>
</evidence>
<dbReference type="OrthoDB" id="4631at2157"/>
<gene>
    <name evidence="13" type="ORF">BK007_00815</name>
    <name evidence="14" type="ORF">BK009_00525</name>
    <name evidence="15" type="ORF">HG719_03250</name>
</gene>
<evidence type="ECO:0000259" key="11">
    <source>
        <dbReference type="PROSITE" id="PS51194"/>
    </source>
</evidence>
<evidence type="ECO:0000256" key="2">
    <source>
        <dbReference type="ARBA" id="ARBA00022490"/>
    </source>
</evidence>
<name>A0A2H4VML8_9EURY</name>
<sequence>MESLLFEDLKLSREMKRAIADMGFEEATPIQSLALPHILDGKDVIGQAQTGTGKTAAFGIPVLENLDSSVKGVQAVILCPTRELAIQVAEEIKKLSKYKKTTVLPVYGGQPIERQIKALKRGVQIVIGTPGRMMDHIHRRTLKLDQVKMIILDEADEMLDMGFRDDIEFILQQIPHERQMLLFSATMSREILALTRKYQNKPEMLKVAHQELTVPEIEQIYFEVKEQMKLDVLTRLIDMHNLKLALVFCNTKRRVDRLVGHLQTRGYFADGLHGDMSQNQRDRVMNKFRKGQIEILVATDVAARGIDVDDVEAVFNYDVPNNDEYYVHRIGRTGRAGKKGQAFTFVSGKEIYQLRDIQRYTKVRIEQQKIPSLREVEEVKRDLFLERLRKEIDEGNIDREIHLIERLMEEDYSSVDIAAALLKLYVGGKDDSSSSQTSDSKYGETGAQPGMVRFFVNVGRKQKVKAKDIVKAIGEASGLSSTSIGRIDVLEKFSFVELPQQHAREVVGALQRKGIKGLRVNVEPANKKM</sequence>
<dbReference type="GO" id="GO:0009409">
    <property type="term" value="P:response to cold"/>
    <property type="evidence" value="ECO:0007669"/>
    <property type="project" value="TreeGrafter"/>
</dbReference>
<feature type="domain" description="Helicase ATP-binding" evidence="10">
    <location>
        <begin position="35"/>
        <end position="205"/>
    </location>
</feature>
<keyword evidence="4 9" id="KW-0378">Hydrolase</keyword>
<organism evidence="14 16">
    <name type="scientific">Methanobacterium subterraneum</name>
    <dbReference type="NCBI Taxonomy" id="59277"/>
    <lineage>
        <taxon>Archaea</taxon>
        <taxon>Methanobacteriati</taxon>
        <taxon>Methanobacteriota</taxon>
        <taxon>Methanomada group</taxon>
        <taxon>Methanobacteria</taxon>
        <taxon>Methanobacteriales</taxon>
        <taxon>Methanobacteriaceae</taxon>
        <taxon>Methanobacterium</taxon>
    </lineage>
</organism>
<dbReference type="GeneID" id="35124031"/>
<dbReference type="InterPro" id="IPR044742">
    <property type="entry name" value="DEAD/DEAH_RhlB"/>
</dbReference>
<evidence type="ECO:0000256" key="3">
    <source>
        <dbReference type="ARBA" id="ARBA00022741"/>
    </source>
</evidence>
<evidence type="ECO:0000256" key="4">
    <source>
        <dbReference type="ARBA" id="ARBA00022801"/>
    </source>
</evidence>
<dbReference type="InterPro" id="IPR027417">
    <property type="entry name" value="P-loop_NTPase"/>
</dbReference>
<dbReference type="InterPro" id="IPR050547">
    <property type="entry name" value="DEAD_box_RNA_helicases"/>
</dbReference>
<reference evidence="15 18" key="2">
    <citation type="submission" date="2020-04" db="EMBL/GenBank/DDBJ databases">
        <title>Draft genome of Methanobacterium subterraneum isolated from animal feces.</title>
        <authorList>
            <person name="Ouboter H.T."/>
            <person name="Berger S."/>
            <person name="Gungor E."/>
            <person name="Jetten M.S.M."/>
            <person name="Welte C.U."/>
        </authorList>
    </citation>
    <scope>NUCLEOTIDE SEQUENCE [LARGE SCALE GENOMIC DNA]</scope>
    <source>
        <strain evidence="15">HO_2020</strain>
    </source>
</reference>
<dbReference type="PROSITE" id="PS51194">
    <property type="entry name" value="HELICASE_CTER"/>
    <property type="match status" value="1"/>
</dbReference>
<dbReference type="EC" id="3.6.4.13" evidence="1"/>
<evidence type="ECO:0000259" key="10">
    <source>
        <dbReference type="PROSITE" id="PS51192"/>
    </source>
</evidence>
<dbReference type="InterPro" id="IPR001650">
    <property type="entry name" value="Helicase_C-like"/>
</dbReference>
<evidence type="ECO:0000256" key="6">
    <source>
        <dbReference type="ARBA" id="ARBA00022840"/>
    </source>
</evidence>
<evidence type="ECO:0000256" key="9">
    <source>
        <dbReference type="RuleBase" id="RU000492"/>
    </source>
</evidence>
<feature type="domain" description="DEAD-box RNA helicase Q" evidence="12">
    <location>
        <begin position="4"/>
        <end position="32"/>
    </location>
</feature>
<feature type="short sequence motif" description="Q motif" evidence="8">
    <location>
        <begin position="4"/>
        <end position="32"/>
    </location>
</feature>
<comment type="similarity">
    <text evidence="9">Belongs to the DEAD box helicase family.</text>
</comment>
<dbReference type="GO" id="GO:0033592">
    <property type="term" value="F:RNA strand annealing activity"/>
    <property type="evidence" value="ECO:0007669"/>
    <property type="project" value="TreeGrafter"/>
</dbReference>
<dbReference type="GO" id="GO:0003724">
    <property type="term" value="F:RNA helicase activity"/>
    <property type="evidence" value="ECO:0007669"/>
    <property type="project" value="UniProtKB-EC"/>
</dbReference>
<dbReference type="Pfam" id="PF03880">
    <property type="entry name" value="DbpA"/>
    <property type="match status" value="1"/>
</dbReference>
<dbReference type="EMBL" id="CP017768">
    <property type="protein sequence ID" value="AUB59296.1"/>
    <property type="molecule type" value="Genomic_DNA"/>
</dbReference>
<dbReference type="Pfam" id="PF00270">
    <property type="entry name" value="DEAD"/>
    <property type="match status" value="1"/>
</dbReference>
<dbReference type="CDD" id="cd12252">
    <property type="entry name" value="RRM_DbpA"/>
    <property type="match status" value="1"/>
</dbReference>
<dbReference type="SMART" id="SM00487">
    <property type="entry name" value="DEXDc"/>
    <property type="match status" value="1"/>
</dbReference>
<dbReference type="KEGG" id="msub:BK009_00525"/>
<dbReference type="GO" id="GO:0016787">
    <property type="term" value="F:hydrolase activity"/>
    <property type="evidence" value="ECO:0007669"/>
    <property type="project" value="UniProtKB-KW"/>
</dbReference>
<dbReference type="GO" id="GO:0005840">
    <property type="term" value="C:ribosome"/>
    <property type="evidence" value="ECO:0007669"/>
    <property type="project" value="TreeGrafter"/>
</dbReference>
<dbReference type="InterPro" id="IPR014014">
    <property type="entry name" value="RNA_helicase_DEAD_Q_motif"/>
</dbReference>
<dbReference type="InterPro" id="IPR012677">
    <property type="entry name" value="Nucleotide-bd_a/b_plait_sf"/>
</dbReference>
<dbReference type="InterPro" id="IPR011545">
    <property type="entry name" value="DEAD/DEAH_box_helicase_dom"/>
</dbReference>
<dbReference type="CDD" id="cd00268">
    <property type="entry name" value="DEADc"/>
    <property type="match status" value="1"/>
</dbReference>
<dbReference type="GO" id="GO:0140097">
    <property type="term" value="F:catalytic activity, acting on DNA"/>
    <property type="evidence" value="ECO:0007669"/>
    <property type="project" value="UniProtKB-ARBA"/>
</dbReference>
<evidence type="ECO:0000313" key="13">
    <source>
        <dbReference type="EMBL" id="AUB54706.1"/>
    </source>
</evidence>
<dbReference type="CDD" id="cd18787">
    <property type="entry name" value="SF2_C_DEAD"/>
    <property type="match status" value="1"/>
</dbReference>
<dbReference type="Pfam" id="PF00271">
    <property type="entry name" value="Helicase_C"/>
    <property type="match status" value="1"/>
</dbReference>
<evidence type="ECO:0000313" key="17">
    <source>
        <dbReference type="Proteomes" id="UP000232806"/>
    </source>
</evidence>
<dbReference type="PROSITE" id="PS51192">
    <property type="entry name" value="HELICASE_ATP_BIND_1"/>
    <property type="match status" value="1"/>
</dbReference>
<evidence type="ECO:0000256" key="5">
    <source>
        <dbReference type="ARBA" id="ARBA00022806"/>
    </source>
</evidence>
<keyword evidence="7" id="KW-0346">Stress response</keyword>